<dbReference type="AlphaFoldDB" id="X1SVY8"/>
<gene>
    <name evidence="1" type="ORF">S12H4_29417</name>
</gene>
<organism evidence="1">
    <name type="scientific">marine sediment metagenome</name>
    <dbReference type="NCBI Taxonomy" id="412755"/>
    <lineage>
        <taxon>unclassified sequences</taxon>
        <taxon>metagenomes</taxon>
        <taxon>ecological metagenomes</taxon>
    </lineage>
</organism>
<reference evidence="1" key="1">
    <citation type="journal article" date="2014" name="Front. Microbiol.">
        <title>High frequency of phylogenetically diverse reductive dehalogenase-homologous genes in deep subseafloor sedimentary metagenomes.</title>
        <authorList>
            <person name="Kawai M."/>
            <person name="Futagami T."/>
            <person name="Toyoda A."/>
            <person name="Takaki Y."/>
            <person name="Nishi S."/>
            <person name="Hori S."/>
            <person name="Arai W."/>
            <person name="Tsubouchi T."/>
            <person name="Morono Y."/>
            <person name="Uchiyama I."/>
            <person name="Ito T."/>
            <person name="Fujiyama A."/>
            <person name="Inagaki F."/>
            <person name="Takami H."/>
        </authorList>
    </citation>
    <scope>NUCLEOTIDE SEQUENCE</scope>
    <source>
        <strain evidence="1">Expedition CK06-06</strain>
    </source>
</reference>
<proteinExistence type="predicted"/>
<dbReference type="EMBL" id="BARW01016966">
    <property type="protein sequence ID" value="GAI97252.1"/>
    <property type="molecule type" value="Genomic_DNA"/>
</dbReference>
<sequence length="114" mass="12110">MDIRALLVIAVILVIGFAIGASLTGLASMGGPTSDGNWLCLQVDPNTCTNYATKDEWINNNCATTEDGVMCQVITDDGQTGIMALSDLEDQGALPDQICVQYACAIEVWGRLLI</sequence>
<accession>X1SVY8</accession>
<protein>
    <submittedName>
        <fullName evidence="1">Uncharacterized protein</fullName>
    </submittedName>
</protein>
<evidence type="ECO:0000313" key="1">
    <source>
        <dbReference type="EMBL" id="GAI97252.1"/>
    </source>
</evidence>
<comment type="caution">
    <text evidence="1">The sequence shown here is derived from an EMBL/GenBank/DDBJ whole genome shotgun (WGS) entry which is preliminary data.</text>
</comment>
<name>X1SVY8_9ZZZZ</name>